<dbReference type="SUPFAM" id="SSF69318">
    <property type="entry name" value="Integrin alpha N-terminal domain"/>
    <property type="match status" value="1"/>
</dbReference>
<dbReference type="RefSeq" id="WP_003598831.1">
    <property type="nucleotide sequence ID" value="NZ_AGJK01000032.1"/>
</dbReference>
<accession>H1KGE8</accession>
<dbReference type="PANTHER" id="PTHR32305:SF17">
    <property type="entry name" value="TRNA NUCLEASE WAPA"/>
    <property type="match status" value="1"/>
</dbReference>
<feature type="region of interest" description="Disordered" evidence="4">
    <location>
        <begin position="1415"/>
        <end position="1437"/>
    </location>
</feature>
<evidence type="ECO:0000313" key="7">
    <source>
        <dbReference type="Proteomes" id="UP000004382"/>
    </source>
</evidence>
<dbReference type="GO" id="GO:0005737">
    <property type="term" value="C:cytoplasm"/>
    <property type="evidence" value="ECO:0007669"/>
    <property type="project" value="InterPro"/>
</dbReference>
<dbReference type="PANTHER" id="PTHR32305">
    <property type="match status" value="1"/>
</dbReference>
<proteinExistence type="predicted"/>
<evidence type="ECO:0000256" key="1">
    <source>
        <dbReference type="ARBA" id="ARBA00004613"/>
    </source>
</evidence>
<comment type="subcellular location">
    <subcellularLocation>
        <location evidence="1">Secreted</location>
    </subcellularLocation>
</comment>
<organism evidence="6 7">
    <name type="scientific">Methylorubrum extorquens DSM 13060</name>
    <dbReference type="NCBI Taxonomy" id="882800"/>
    <lineage>
        <taxon>Bacteria</taxon>
        <taxon>Pseudomonadati</taxon>
        <taxon>Pseudomonadota</taxon>
        <taxon>Alphaproteobacteria</taxon>
        <taxon>Hyphomicrobiales</taxon>
        <taxon>Methylobacteriaceae</taxon>
        <taxon>Methylorubrum</taxon>
    </lineage>
</organism>
<dbReference type="InterPro" id="IPR022045">
    <property type="entry name" value="TcdB_toxin_mid/N"/>
</dbReference>
<dbReference type="InterPro" id="IPR028994">
    <property type="entry name" value="Integrin_alpha_N"/>
</dbReference>
<name>H1KGE8_METEX</name>
<dbReference type="Pfam" id="PF05593">
    <property type="entry name" value="RHS_repeat"/>
    <property type="match status" value="3"/>
</dbReference>
<feature type="compositionally biased region" description="Polar residues" evidence="4">
    <location>
        <begin position="92"/>
        <end position="102"/>
    </location>
</feature>
<comment type="caution">
    <text evidence="6">The sequence shown here is derived from an EMBL/GenBank/DDBJ whole genome shotgun (WGS) entry which is preliminary data.</text>
</comment>
<feature type="region of interest" description="Disordered" evidence="4">
    <location>
        <begin position="41"/>
        <end position="126"/>
    </location>
</feature>
<evidence type="ECO:0000313" key="6">
    <source>
        <dbReference type="EMBL" id="EHP93406.1"/>
    </source>
</evidence>
<dbReference type="InterPro" id="IPR022385">
    <property type="entry name" value="Rhs_assc_core"/>
</dbReference>
<protein>
    <submittedName>
        <fullName evidence="6">RHS repeat-associated core domain protein</fullName>
    </submittedName>
</protein>
<dbReference type="EMBL" id="AGJK01000032">
    <property type="protein sequence ID" value="EHP93406.1"/>
    <property type="molecule type" value="Genomic_DNA"/>
</dbReference>
<keyword evidence="3" id="KW-0843">Virulence</keyword>
<dbReference type="Pfam" id="PF03534">
    <property type="entry name" value="SpvB"/>
    <property type="match status" value="1"/>
</dbReference>
<keyword evidence="2" id="KW-0964">Secreted</keyword>
<evidence type="ECO:0000256" key="4">
    <source>
        <dbReference type="SAM" id="MobiDB-lite"/>
    </source>
</evidence>
<dbReference type="InterPro" id="IPR031325">
    <property type="entry name" value="RHS_repeat"/>
</dbReference>
<dbReference type="InterPro" id="IPR003284">
    <property type="entry name" value="Sal_SpvB"/>
</dbReference>
<dbReference type="Pfam" id="PF12256">
    <property type="entry name" value="TcdB_toxin_midN"/>
    <property type="match status" value="1"/>
</dbReference>
<dbReference type="InterPro" id="IPR050708">
    <property type="entry name" value="T6SS_VgrG/RHS"/>
</dbReference>
<reference evidence="6 7" key="1">
    <citation type="submission" date="2011-09" db="EMBL/GenBank/DDBJ databases">
        <title>The draft genome of Methylobacterium extorquens DSM 13060.</title>
        <authorList>
            <consortium name="US DOE Joint Genome Institute (JGI-PGF)"/>
            <person name="Lucas S."/>
            <person name="Han J."/>
            <person name="Lapidus A."/>
            <person name="Cheng J.-F."/>
            <person name="Goodwin L."/>
            <person name="Pitluck S."/>
            <person name="Peters L."/>
            <person name="Land M.L."/>
            <person name="Hauser L."/>
            <person name="Koskimaki J."/>
            <person name="Halonen O."/>
            <person name="Pirttila A."/>
            <person name="Frank C."/>
            <person name="Woyke T.J."/>
        </authorList>
    </citation>
    <scope>NUCLEOTIDE SEQUENCE [LARGE SCALE GENOMIC DNA]</scope>
    <source>
        <strain evidence="6 7">DSM 13060</strain>
    </source>
</reference>
<dbReference type="NCBIfam" id="TIGR01643">
    <property type="entry name" value="YD_repeat_2x"/>
    <property type="match status" value="2"/>
</dbReference>
<sequence>MDATATGWCPSFIDRMARGTLAALLSISLIVTPLTSVARAQEAPSPAPAGSTNPNSGSKPAPEALTPSAQEPVPSAGGPASEQDRSRAPTPSEGQPQSQSQARMAGAPAGQGANPFAPDLGSGSMRHVAQTPETLGFGAFAQSLEIEVPKFRGLEPKLSLQYSSGGGLNAGRLMAGFVGVGWELQGLPDIVRTAPVNGTPRFDATDVFQLDGKDLIACTEGMDSPSCTQGGNYTGKVESYERIRYDAGANTWTVWAKDGTRSHFLAVAHWGNTVEPGDDTPDLIRYQYRWLLAGREDTHGNTVSYNYNCRTLPVCYPDRIAYNGTEILFVAADHPAYQTRATGRGLARLDRQLRRIEIRIGGEGVRAYGLWQETSPSTGLQRLVDVRRFGTVWGLYDDARPSGENLLIGHYAYSNSDIGFTPGADVLHADGSEVFDLPGDFNGDGRQDVLIIRTVGYNTCSIEIKLSTASGFAQPQVVQPFPGGIRSCSASGFSLLSNFGFRVGDHDGDGLADISIFMAPNLDVYLTRYDRATSTISFENKTISLPHPVVSNQYFIPYADIEGDGATEIMPIGFDNIYKYNGTEFAAIAYPPVPRPRGFEELLTSNGDANGDGRADLPAYQLVSAGYPLEWYVTRYRWAGAHFEDLFSYRVTGEKPAVYDLPGDLNGDGSTDVARYYFPDGSSGDPVEQYGLDSIASIGLQISTGRAFQADVQLAPQTSCATIYRFTPSENPIGPKVCEVRLIDIDADGRSDVVVSTPIGQDGYVAPVELFLNRGGGNWERRVLPAQSIYTFADLNGDGKPDILAQANSTGQRGTFPSGQVLYAMGPVPDLMTSVTSALGAVTQVEYTPSSAWGATPGTRMPFVTQTVSALTVYDGRHSPARTTFAYRGGRYDFPNRRFLGFAGLTATLPCSVGETACPSLDIAFSQDFAAAGSPIQVERRDGAGTPLRRDGTGFQANNAAPPYNALPVTQERTEFFPNASKTSRISRSFNAFGEIVAETSLGDIARAGDERHRSVSYAAPNQGTYIVNKASRERLHAGDGAGFPLVADTITLYDNTATEGAAPVRGDPTQIRRWLDTAADWVTRAREYDSYGNLTAETNEVGATTRYSYDPTYHLFITSTLNALGQTTGADWNALCEQPAQQTDLNGGVTSWSYDGFCRRTRVTRPGGGYTGWNYVDIGQPDRQYVRELGPAPNNAAGDLYAITDIDGLGRTWRTRRKGPGASDIHVDYTYDARGNRVSESLPYYYGAPSYRIETRYDALDRVVSATQPDAAASSVAYRASGLPTGFTAQDIVDPLGRLTALDQDAYGNEVGKAPVVAGVYATTSTVFDALNRAVQLTDPIGAVWTYAFDTLGRRTLANDPDLGTWTYVYDAADRLTQQTDAKGNVTRFRYDVLDRQIRKEVAPAVGDAGRNEYFFDEGAPSPDPDGLSPRNIGRLTSETNKYPEIGVCYDYDADGNVARERWFPQSEPACDQPMLEENYRIVTRYDSGGRVTSRVYPDGDTVGGADPASAGAWRYDAAGRLYSIPGMISQTQYDAAGRTVSVTYANGMTTTNVYSEMRGWLLETTTRKDGTTFLRMAYTRDAAGRITAVASSDDKASWTYAYDELDQLTLADNLDDDGFDQSFSYDLGGRLLSATEIGTYAYPAANAPRPHAPTQIGADGMSWDANGNLTNGRGRQIVWDGWNRPLSVTASSSLGTAGAEFSYGPSYSRRISQVTPSNPACPAQPPRTEILTLGRDLERVTTPACSNGTWQSVSTWTKYVHTEAKRVGWGAASQTMFLHRDPLESIRLITSQAGGQEAAARYRPYGVRRQQVPIGTSVIESRGFIGERHDATGLMYLNARFYDPELGQFLSPDTLNPLTSGVGTNRYSYAANDPINKSDPGGNQLSQQETFFEEIEVFNDKNVTPLDVSNAVTSYNIGVISTALSPITATATAIEPYTPALDNYSMTARGMGPPGALVGAGLGVFSASVRGTAWLGRALHVAAPIAARFDTPASTMVGRTGSWRDVSRSNPSRIVRSNRQLNVAGSEVHAVNADAMIGGRMYRGHALDRMQERGYVPSLVEDTIESGASRFSRGNTSQYYSETNNITVIVDNITGRVVTVRGGN</sequence>
<dbReference type="Gene3D" id="2.130.10.130">
    <property type="entry name" value="Integrin alpha, N-terminal"/>
    <property type="match status" value="2"/>
</dbReference>
<evidence type="ECO:0000256" key="3">
    <source>
        <dbReference type="ARBA" id="ARBA00023026"/>
    </source>
</evidence>
<evidence type="ECO:0000256" key="2">
    <source>
        <dbReference type="ARBA" id="ARBA00022525"/>
    </source>
</evidence>
<dbReference type="InterPro" id="IPR006530">
    <property type="entry name" value="YD"/>
</dbReference>
<dbReference type="NCBIfam" id="TIGR03696">
    <property type="entry name" value="Rhs_assc_core"/>
    <property type="match status" value="1"/>
</dbReference>
<gene>
    <name evidence="6" type="ORF">MetexDRAFT_1710</name>
</gene>
<dbReference type="Proteomes" id="UP000004382">
    <property type="component" value="Unassembled WGS sequence"/>
</dbReference>
<dbReference type="Gene3D" id="2.180.10.10">
    <property type="entry name" value="RHS repeat-associated core"/>
    <property type="match status" value="2"/>
</dbReference>
<evidence type="ECO:0000259" key="5">
    <source>
        <dbReference type="Pfam" id="PF12256"/>
    </source>
</evidence>
<dbReference type="PATRIC" id="fig|882800.3.peg.1675"/>
<feature type="domain" description="Insecticide toxin TcdB middle/N-terminal" evidence="5">
    <location>
        <begin position="790"/>
        <end position="908"/>
    </location>
</feature>
<dbReference type="GO" id="GO:0005576">
    <property type="term" value="C:extracellular region"/>
    <property type="evidence" value="ECO:0007669"/>
    <property type="project" value="UniProtKB-SubCell"/>
</dbReference>